<keyword evidence="2" id="KW-1185">Reference proteome</keyword>
<organism evidence="1 2">
    <name type="scientific">Hibiscus sabdariffa</name>
    <name type="common">roselle</name>
    <dbReference type="NCBI Taxonomy" id="183260"/>
    <lineage>
        <taxon>Eukaryota</taxon>
        <taxon>Viridiplantae</taxon>
        <taxon>Streptophyta</taxon>
        <taxon>Embryophyta</taxon>
        <taxon>Tracheophyta</taxon>
        <taxon>Spermatophyta</taxon>
        <taxon>Magnoliopsida</taxon>
        <taxon>eudicotyledons</taxon>
        <taxon>Gunneridae</taxon>
        <taxon>Pentapetalae</taxon>
        <taxon>rosids</taxon>
        <taxon>malvids</taxon>
        <taxon>Malvales</taxon>
        <taxon>Malvaceae</taxon>
        <taxon>Malvoideae</taxon>
        <taxon>Hibiscus</taxon>
    </lineage>
</organism>
<proteinExistence type="predicted"/>
<reference evidence="1 2" key="1">
    <citation type="journal article" date="2024" name="G3 (Bethesda)">
        <title>Genome assembly of Hibiscus sabdariffa L. provides insights into metabolisms of medicinal natural products.</title>
        <authorList>
            <person name="Kim T."/>
        </authorList>
    </citation>
    <scope>NUCLEOTIDE SEQUENCE [LARGE SCALE GENOMIC DNA]</scope>
    <source>
        <strain evidence="1">TK-2024</strain>
        <tissue evidence="1">Old leaves</tissue>
    </source>
</reference>
<gene>
    <name evidence="1" type="ORF">V6N12_050626</name>
</gene>
<dbReference type="Proteomes" id="UP001472677">
    <property type="component" value="Unassembled WGS sequence"/>
</dbReference>
<protein>
    <recommendedName>
        <fullName evidence="3">Secreted protein</fullName>
    </recommendedName>
</protein>
<evidence type="ECO:0000313" key="2">
    <source>
        <dbReference type="Proteomes" id="UP001472677"/>
    </source>
</evidence>
<evidence type="ECO:0000313" key="1">
    <source>
        <dbReference type="EMBL" id="KAK8600777.1"/>
    </source>
</evidence>
<evidence type="ECO:0008006" key="3">
    <source>
        <dbReference type="Google" id="ProtNLM"/>
    </source>
</evidence>
<sequence>MSAIFFMVSIISRLKAPTDGGYEAPRAFTGSTVVTLIWARPTEASAFRMLFVAAGTFETNGPGMTLLPMGIHCNETSFL</sequence>
<accession>A0ABR2GCX7</accession>
<name>A0ABR2GCX7_9ROSI</name>
<comment type="caution">
    <text evidence="1">The sequence shown here is derived from an EMBL/GenBank/DDBJ whole genome shotgun (WGS) entry which is preliminary data.</text>
</comment>
<dbReference type="EMBL" id="JBBPBM010000001">
    <property type="protein sequence ID" value="KAK8600777.1"/>
    <property type="molecule type" value="Genomic_DNA"/>
</dbReference>